<gene>
    <name evidence="4" type="ORF">D6U24_18650</name>
</gene>
<dbReference type="Gene3D" id="3.40.140.10">
    <property type="entry name" value="Cytidine Deaminase, domain 2"/>
    <property type="match status" value="1"/>
</dbReference>
<dbReference type="NCBIfam" id="NF041025">
    <property type="entry name" value="antiphage_deaminase"/>
    <property type="match status" value="1"/>
</dbReference>
<evidence type="ECO:0000313" key="5">
    <source>
        <dbReference type="Proteomes" id="UP000471242"/>
    </source>
</evidence>
<protein>
    <submittedName>
        <fullName evidence="4">Deoxycytidylate deaminase</fullName>
    </submittedName>
</protein>
<dbReference type="PROSITE" id="PS51747">
    <property type="entry name" value="CYT_DCMP_DEAMINASES_2"/>
    <property type="match status" value="1"/>
</dbReference>
<dbReference type="CDD" id="cd01286">
    <property type="entry name" value="deoxycytidylate_deaminase"/>
    <property type="match status" value="1"/>
</dbReference>
<dbReference type="PANTHER" id="PTHR11086">
    <property type="entry name" value="DEOXYCYTIDYLATE DEAMINASE-RELATED"/>
    <property type="match status" value="1"/>
</dbReference>
<dbReference type="InterPro" id="IPR015517">
    <property type="entry name" value="dCMP_deaminase-rel"/>
</dbReference>
<dbReference type="InterPro" id="IPR002125">
    <property type="entry name" value="CMP_dCMP_dom"/>
</dbReference>
<dbReference type="SMR" id="A0A2V4N9C5"/>
<dbReference type="EMBL" id="QZRB01000035">
    <property type="protein sequence ID" value="MVD25360.1"/>
    <property type="molecule type" value="Genomic_DNA"/>
</dbReference>
<dbReference type="OMA" id="CTTFPCH"/>
<evidence type="ECO:0000256" key="1">
    <source>
        <dbReference type="ARBA" id="ARBA00001947"/>
    </source>
</evidence>
<dbReference type="SUPFAM" id="SSF53927">
    <property type="entry name" value="Cytidine deaminase-like"/>
    <property type="match status" value="1"/>
</dbReference>
<feature type="compositionally biased region" description="Low complexity" evidence="3">
    <location>
        <begin position="14"/>
        <end position="28"/>
    </location>
</feature>
<dbReference type="Pfam" id="PF00383">
    <property type="entry name" value="dCMP_cyt_deam_1"/>
    <property type="match status" value="1"/>
</dbReference>
<comment type="caution">
    <text evidence="4">The sequence shown here is derived from an EMBL/GenBank/DDBJ whole genome shotgun (WGS) entry which is preliminary data.</text>
</comment>
<evidence type="ECO:0000256" key="3">
    <source>
        <dbReference type="SAM" id="MobiDB-lite"/>
    </source>
</evidence>
<dbReference type="GO" id="GO:0004132">
    <property type="term" value="F:dCMP deaminase activity"/>
    <property type="evidence" value="ECO:0007669"/>
    <property type="project" value="TreeGrafter"/>
</dbReference>
<keyword evidence="2" id="KW-0378">Hydrolase</keyword>
<dbReference type="InterPro" id="IPR027417">
    <property type="entry name" value="P-loop_NTPase"/>
</dbReference>
<proteinExistence type="predicted"/>
<evidence type="ECO:0000313" key="4">
    <source>
        <dbReference type="EMBL" id="MVD25360.1"/>
    </source>
</evidence>
<comment type="cofactor">
    <cofactor evidence="1">
        <name>Zn(2+)</name>
        <dbReference type="ChEBI" id="CHEBI:29105"/>
    </cofactor>
</comment>
<organism evidence="4 5">
    <name type="scientific">Vibrio cholerae</name>
    <dbReference type="NCBI Taxonomy" id="666"/>
    <lineage>
        <taxon>Bacteria</taxon>
        <taxon>Pseudomonadati</taxon>
        <taxon>Pseudomonadota</taxon>
        <taxon>Gammaproteobacteria</taxon>
        <taxon>Vibrionales</taxon>
        <taxon>Vibrionaceae</taxon>
        <taxon>Vibrio</taxon>
    </lineage>
</organism>
<evidence type="ECO:0000256" key="2">
    <source>
        <dbReference type="ARBA" id="ARBA00022801"/>
    </source>
</evidence>
<reference evidence="4 5" key="1">
    <citation type="submission" date="2018-09" db="EMBL/GenBank/DDBJ databases">
        <title>Genomic epidemiology reveals two lineages of Vibrio cholerae that can cause global cholera epidemics despite absence of cholera toxin gene.</title>
        <authorList>
            <person name="Wang H."/>
            <person name="Zen W."/>
            <person name="Yu H."/>
            <person name="Zhang W."/>
            <person name="Pan J."/>
            <person name="Yang C."/>
            <person name="Cui Y."/>
        </authorList>
    </citation>
    <scope>NUCLEOTIDE SEQUENCE [LARGE SCALE GENOMIC DNA]</scope>
    <source>
        <strain evidence="4 5">00-1_S85</strain>
    </source>
</reference>
<feature type="region of interest" description="Disordered" evidence="3">
    <location>
        <begin position="1"/>
        <end position="30"/>
    </location>
</feature>
<dbReference type="InterPro" id="IPR035105">
    <property type="entry name" value="Deoxycytidylate_deaminase_dom"/>
</dbReference>
<dbReference type="InterPro" id="IPR016193">
    <property type="entry name" value="Cytidine_deaminase-like"/>
</dbReference>
<dbReference type="PANTHER" id="PTHR11086:SF18">
    <property type="entry name" value="DEOXYCYTIDYLATE DEAMINASE"/>
    <property type="match status" value="1"/>
</dbReference>
<dbReference type="AlphaFoldDB" id="A0A2V4N9C5"/>
<dbReference type="Gene3D" id="3.40.50.300">
    <property type="entry name" value="P-loop containing nucleotide triphosphate hydrolases"/>
    <property type="match status" value="1"/>
</dbReference>
<accession>A0A2V4N9C5</accession>
<sequence>MFTMNKSSAKKILSTVPSPTKSNSSSSNDLQKRILERRSRELVIGLCGAIGSGVKALKESLVSSLETYGYEVVDIRISKIISEKTQTSLDGLSAFKRYNRLQDLGNSLRETHKSSILAACAIEEIALERTLICQNEIDETSEENDNEPSLIKTTKKIAYIIDQLKHPDEIKFLRSVYPRNFYLIGLIRTEGERRLNLEEEKISPSEIDTLMRRDRKDVSHGQQVEKSLFNADYFIHNIHNQKQMLDKSVERFIKLVHGINGISPTIDEIGMHAAYSAALRSACLSRQVGAAILDNQGNIISTGCNDVPSFGGGLYNSNSLADFRCVHTGRCSNDKHKDILKEEITDILKKSITNTLELKEIVNQITSETKIKTLIEYSRAVHAEMDSLIALARNNKETSVDKTLYVTTYPCHNCARHIVAAGIKKVVYVEPYEKSLAMKLHDDSISDNADAKNKVCFLPFEGVSSRRYEVFFQMHGDRKDDKTGKVLNINIQDSYHADSEFLDNYAEMEAKIAQSVNALLNVPSSEEESIQD</sequence>
<dbReference type="GO" id="GO:0005737">
    <property type="term" value="C:cytoplasm"/>
    <property type="evidence" value="ECO:0007669"/>
    <property type="project" value="TreeGrafter"/>
</dbReference>
<name>A0A2V4N9C5_VIBCL</name>
<dbReference type="Proteomes" id="UP000471242">
    <property type="component" value="Unassembled WGS sequence"/>
</dbReference>